<dbReference type="Proteomes" id="UP000327148">
    <property type="component" value="Unassembled WGS sequence"/>
</dbReference>
<dbReference type="GO" id="GO:0006355">
    <property type="term" value="P:regulation of DNA-templated transcription"/>
    <property type="evidence" value="ECO:0007669"/>
    <property type="project" value="UniProtKB-UniRule"/>
</dbReference>
<comment type="similarity">
    <text evidence="1 6">Belongs to the RpoE family.</text>
</comment>
<dbReference type="NCBIfam" id="TIGR04567">
    <property type="entry name" value="RNAP_delt_lowGC"/>
    <property type="match status" value="1"/>
</dbReference>
<evidence type="ECO:0000256" key="6">
    <source>
        <dbReference type="HAMAP-Rule" id="MF_00357"/>
    </source>
</evidence>
<dbReference type="PROSITE" id="PS51913">
    <property type="entry name" value="HTH_HARE"/>
    <property type="match status" value="1"/>
</dbReference>
<evidence type="ECO:0000256" key="4">
    <source>
        <dbReference type="ARBA" id="ARBA00022695"/>
    </source>
</evidence>
<dbReference type="OrthoDB" id="401223at2"/>
<proteinExistence type="inferred from homology"/>
<keyword evidence="5 6" id="KW-0804">Transcription</keyword>
<dbReference type="RefSeq" id="WP_070431463.1">
    <property type="nucleotide sequence ID" value="NZ_VYWO01000004.1"/>
</dbReference>
<keyword evidence="4 6" id="KW-0548">Nucleotidyltransferase</keyword>
<dbReference type="InterPro" id="IPR007759">
    <property type="entry name" value="Asxl_HARE-HTH"/>
</dbReference>
<feature type="compositionally biased region" description="Acidic residues" evidence="7">
    <location>
        <begin position="117"/>
        <end position="149"/>
    </location>
</feature>
<dbReference type="GO" id="GO:0000428">
    <property type="term" value="C:DNA-directed RNA polymerase complex"/>
    <property type="evidence" value="ECO:0007669"/>
    <property type="project" value="UniProtKB-KW"/>
</dbReference>
<feature type="compositionally biased region" description="Basic and acidic residues" evidence="7">
    <location>
        <begin position="150"/>
        <end position="159"/>
    </location>
</feature>
<evidence type="ECO:0000256" key="2">
    <source>
        <dbReference type="ARBA" id="ARBA00022478"/>
    </source>
</evidence>
<comment type="function">
    <text evidence="6">Participates in both the initiation and recycling phases of transcription. In the presence of the delta subunit, RNAP displays an increased specificity of transcription, a decreased affinity for nucleic acids, and an increased efficiency of RNA synthesis because of enhanced recycling.</text>
</comment>
<reference evidence="9 10" key="1">
    <citation type="submission" date="2019-09" db="EMBL/GenBank/DDBJ databases">
        <title>Draft genome sequence assemblies of isolates from the urinary tract.</title>
        <authorList>
            <person name="Mores C.R."/>
            <person name="Putonti C."/>
            <person name="Wolfe A.J."/>
        </authorList>
    </citation>
    <scope>NUCLEOTIDE SEQUENCE [LARGE SCALE GENOMIC DNA]</scope>
    <source>
        <strain evidence="9 10">UMB623</strain>
    </source>
</reference>
<dbReference type="InterPro" id="IPR029757">
    <property type="entry name" value="RpoE"/>
</dbReference>
<organism evidence="9 10">
    <name type="scientific">Aerococcus sanguinicola</name>
    <dbReference type="NCBI Taxonomy" id="119206"/>
    <lineage>
        <taxon>Bacteria</taxon>
        <taxon>Bacillati</taxon>
        <taxon>Bacillota</taxon>
        <taxon>Bacilli</taxon>
        <taxon>Lactobacillales</taxon>
        <taxon>Aerococcaceae</taxon>
        <taxon>Aerococcus</taxon>
    </lineage>
</organism>
<evidence type="ECO:0000259" key="8">
    <source>
        <dbReference type="PROSITE" id="PS51913"/>
    </source>
</evidence>
<evidence type="ECO:0000256" key="7">
    <source>
        <dbReference type="SAM" id="MobiDB-lite"/>
    </source>
</evidence>
<comment type="caution">
    <text evidence="9">The sequence shown here is derived from an EMBL/GenBank/DDBJ whole genome shotgun (WGS) entry which is preliminary data.</text>
</comment>
<evidence type="ECO:0000256" key="3">
    <source>
        <dbReference type="ARBA" id="ARBA00022679"/>
    </source>
</evidence>
<evidence type="ECO:0000313" key="10">
    <source>
        <dbReference type="Proteomes" id="UP000327148"/>
    </source>
</evidence>
<dbReference type="AlphaFoldDB" id="A0A5N1GIL4"/>
<dbReference type="HAMAP" id="MF_00357">
    <property type="entry name" value="RNApol_bact_RpoE"/>
    <property type="match status" value="1"/>
</dbReference>
<evidence type="ECO:0000256" key="5">
    <source>
        <dbReference type="ARBA" id="ARBA00023163"/>
    </source>
</evidence>
<dbReference type="GO" id="GO:0003899">
    <property type="term" value="F:DNA-directed RNA polymerase activity"/>
    <property type="evidence" value="ECO:0007669"/>
    <property type="project" value="UniProtKB-UniRule"/>
</dbReference>
<dbReference type="InterPro" id="IPR038087">
    <property type="entry name" value="RNAP_delta_N_dom_sf"/>
</dbReference>
<dbReference type="GO" id="GO:0006351">
    <property type="term" value="P:DNA-templated transcription"/>
    <property type="evidence" value="ECO:0007669"/>
    <property type="project" value="InterPro"/>
</dbReference>
<feature type="region of interest" description="Disordered" evidence="7">
    <location>
        <begin position="117"/>
        <end position="198"/>
    </location>
</feature>
<dbReference type="Gene3D" id="1.10.10.1250">
    <property type="entry name" value="RNA polymerase, subunit delta, N-terminal domain"/>
    <property type="match status" value="1"/>
</dbReference>
<feature type="domain" description="HTH HARE-type" evidence="8">
    <location>
        <begin position="14"/>
        <end position="81"/>
    </location>
</feature>
<gene>
    <name evidence="6 9" type="primary">rpoE</name>
    <name evidence="9" type="ORF">F6I03_07295</name>
</gene>
<protein>
    <recommendedName>
        <fullName evidence="6">Probable DNA-directed RNA polymerase subunit delta</fullName>
    </recommendedName>
    <alternativeName>
        <fullName evidence="6">RNAP delta factor</fullName>
    </alternativeName>
</protein>
<feature type="compositionally biased region" description="Acidic residues" evidence="7">
    <location>
        <begin position="160"/>
        <end position="198"/>
    </location>
</feature>
<dbReference type="EMBL" id="VYWO01000004">
    <property type="protein sequence ID" value="KAA9300602.1"/>
    <property type="molecule type" value="Genomic_DNA"/>
</dbReference>
<comment type="subunit">
    <text evidence="6">RNAP is composed of a core of 2 alpha, a beta and a beta' subunits. The core is associated with a delta subunit and one of several sigma factors.</text>
</comment>
<keyword evidence="2 6" id="KW-0240">DNA-directed RNA polymerase</keyword>
<sequence>MKLERLDHQNKSELSMIEVAHEILRESNQVYEFNHLLEEVQEYMGLTTDELEQRMVLFYTQMNADGSFISLGENRWGLRAWYPVDSIDEEIISTIDDDDIKKKHKRSKNVLTALDEDVIDYSDDDPEDHEGEEDDYDYDDEDEDEEDESRELNDYRADLDELGDDDPEDELEDGLEGDLGIIDDDDLDEDDEDEDDDL</sequence>
<keyword evidence="3 6" id="KW-0808">Transferase</keyword>
<evidence type="ECO:0000256" key="1">
    <source>
        <dbReference type="ARBA" id="ARBA00009828"/>
    </source>
</evidence>
<accession>A0A5N1GIL4</accession>
<evidence type="ECO:0000313" key="9">
    <source>
        <dbReference type="EMBL" id="KAA9300602.1"/>
    </source>
</evidence>
<name>A0A5N1GIL4_9LACT</name>
<dbReference type="Pfam" id="PF05066">
    <property type="entry name" value="HARE-HTH"/>
    <property type="match status" value="1"/>
</dbReference>
<dbReference type="STRING" id="119206.AWM72_05295"/>